<dbReference type="PANTHER" id="PTHR44846:SF12">
    <property type="entry name" value="HTH-TYPE TRANSCRIPTIONAL REGULATOR TRER"/>
    <property type="match status" value="1"/>
</dbReference>
<dbReference type="AlphaFoldDB" id="A0A0R2AE26"/>
<dbReference type="SMART" id="SM00866">
    <property type="entry name" value="UTRA"/>
    <property type="match status" value="1"/>
</dbReference>
<dbReference type="InterPro" id="IPR050679">
    <property type="entry name" value="Bact_HTH_transcr_reg"/>
</dbReference>
<keyword evidence="3" id="KW-0804">Transcription</keyword>
<accession>A0A0R2AE26</accession>
<dbReference type="SMART" id="SM00345">
    <property type="entry name" value="HTH_GNTR"/>
    <property type="match status" value="1"/>
</dbReference>
<dbReference type="Gene3D" id="1.10.10.10">
    <property type="entry name" value="Winged helix-like DNA-binding domain superfamily/Winged helix DNA-binding domain"/>
    <property type="match status" value="1"/>
</dbReference>
<protein>
    <recommendedName>
        <fullName evidence="4">Trehalose operon repressor</fullName>
    </recommendedName>
</protein>
<evidence type="ECO:0000256" key="1">
    <source>
        <dbReference type="ARBA" id="ARBA00023015"/>
    </source>
</evidence>
<dbReference type="OrthoDB" id="9816541at2"/>
<evidence type="ECO:0000259" key="5">
    <source>
        <dbReference type="PROSITE" id="PS50949"/>
    </source>
</evidence>
<organism evidence="6 7">
    <name type="scientific">Ligilactobacillus agilis DSM 20509</name>
    <dbReference type="NCBI Taxonomy" id="1423718"/>
    <lineage>
        <taxon>Bacteria</taxon>
        <taxon>Bacillati</taxon>
        <taxon>Bacillota</taxon>
        <taxon>Bacilli</taxon>
        <taxon>Lactobacillales</taxon>
        <taxon>Lactobacillaceae</taxon>
        <taxon>Ligilactobacillus</taxon>
    </lineage>
</organism>
<dbReference type="GO" id="GO:0003677">
    <property type="term" value="F:DNA binding"/>
    <property type="evidence" value="ECO:0007669"/>
    <property type="project" value="UniProtKB-UniRule"/>
</dbReference>
<keyword evidence="2" id="KW-0238">DNA-binding</keyword>
<dbReference type="GO" id="GO:0045892">
    <property type="term" value="P:negative regulation of DNA-templated transcription"/>
    <property type="evidence" value="ECO:0007669"/>
    <property type="project" value="TreeGrafter"/>
</dbReference>
<dbReference type="RefSeq" id="WP_050611378.1">
    <property type="nucleotide sequence ID" value="NZ_AYYP01000012.1"/>
</dbReference>
<dbReference type="InterPro" id="IPR000524">
    <property type="entry name" value="Tscrpt_reg_HTH_GntR"/>
</dbReference>
<dbReference type="SUPFAM" id="SSF46785">
    <property type="entry name" value="Winged helix' DNA-binding domain"/>
    <property type="match status" value="1"/>
</dbReference>
<dbReference type="InterPro" id="IPR036388">
    <property type="entry name" value="WH-like_DNA-bd_sf"/>
</dbReference>
<dbReference type="PATRIC" id="fig|1423718.3.peg.1395"/>
<dbReference type="InterPro" id="IPR036390">
    <property type="entry name" value="WH_DNA-bd_sf"/>
</dbReference>
<dbReference type="Pfam" id="PF07702">
    <property type="entry name" value="UTRA"/>
    <property type="match status" value="1"/>
</dbReference>
<dbReference type="NCBIfam" id="TIGR02404">
    <property type="entry name" value="trehalos_R_Bsub"/>
    <property type="match status" value="1"/>
</dbReference>
<dbReference type="CDD" id="cd07377">
    <property type="entry name" value="WHTH_GntR"/>
    <property type="match status" value="1"/>
</dbReference>
<evidence type="ECO:0000313" key="6">
    <source>
        <dbReference type="EMBL" id="KRM65649.1"/>
    </source>
</evidence>
<dbReference type="PRINTS" id="PR00035">
    <property type="entry name" value="HTHGNTR"/>
</dbReference>
<evidence type="ECO:0000256" key="4">
    <source>
        <dbReference type="NCBIfam" id="TIGR02404"/>
    </source>
</evidence>
<keyword evidence="1" id="KW-0805">Transcription regulation</keyword>
<evidence type="ECO:0000313" key="7">
    <source>
        <dbReference type="Proteomes" id="UP000051008"/>
    </source>
</evidence>
<dbReference type="InterPro" id="IPR012770">
    <property type="entry name" value="TreR"/>
</dbReference>
<dbReference type="InterPro" id="IPR011663">
    <property type="entry name" value="UTRA"/>
</dbReference>
<dbReference type="EMBL" id="AYYP01000012">
    <property type="protein sequence ID" value="KRM65649.1"/>
    <property type="molecule type" value="Genomic_DNA"/>
</dbReference>
<dbReference type="Gene3D" id="3.40.1410.10">
    <property type="entry name" value="Chorismate lyase-like"/>
    <property type="match status" value="1"/>
</dbReference>
<dbReference type="Pfam" id="PF00392">
    <property type="entry name" value="GntR"/>
    <property type="match status" value="1"/>
</dbReference>
<proteinExistence type="predicted"/>
<gene>
    <name evidence="6" type="ORF">FC14_GL001334</name>
</gene>
<dbReference type="Proteomes" id="UP000051008">
    <property type="component" value="Unassembled WGS sequence"/>
</dbReference>
<feature type="domain" description="HTH gntR-type" evidence="5">
    <location>
        <begin position="4"/>
        <end position="72"/>
    </location>
</feature>
<dbReference type="GO" id="GO:0003700">
    <property type="term" value="F:DNA-binding transcription factor activity"/>
    <property type="evidence" value="ECO:0007669"/>
    <property type="project" value="UniProtKB-UniRule"/>
</dbReference>
<dbReference type="InterPro" id="IPR028978">
    <property type="entry name" value="Chorismate_lyase_/UTRA_dom_sf"/>
</dbReference>
<reference evidence="6 7" key="1">
    <citation type="journal article" date="2015" name="Genome Announc.">
        <title>Expanding the biotechnology potential of lactobacilli through comparative genomics of 213 strains and associated genera.</title>
        <authorList>
            <person name="Sun Z."/>
            <person name="Harris H.M."/>
            <person name="McCann A."/>
            <person name="Guo C."/>
            <person name="Argimon S."/>
            <person name="Zhang W."/>
            <person name="Yang X."/>
            <person name="Jeffery I.B."/>
            <person name="Cooney J.C."/>
            <person name="Kagawa T.F."/>
            <person name="Liu W."/>
            <person name="Song Y."/>
            <person name="Salvetti E."/>
            <person name="Wrobel A."/>
            <person name="Rasinkangas P."/>
            <person name="Parkhill J."/>
            <person name="Rea M.C."/>
            <person name="O'Sullivan O."/>
            <person name="Ritari J."/>
            <person name="Douillard F.P."/>
            <person name="Paul Ross R."/>
            <person name="Yang R."/>
            <person name="Briner A.E."/>
            <person name="Felis G.E."/>
            <person name="de Vos W.M."/>
            <person name="Barrangou R."/>
            <person name="Klaenhammer T.R."/>
            <person name="Caufield P.W."/>
            <person name="Cui Y."/>
            <person name="Zhang H."/>
            <person name="O'Toole P.W."/>
        </authorList>
    </citation>
    <scope>NUCLEOTIDE SEQUENCE [LARGE SCALE GENOMIC DNA]</scope>
    <source>
        <strain evidence="6 7">DSM 20509</strain>
    </source>
</reference>
<dbReference type="PROSITE" id="PS50949">
    <property type="entry name" value="HTH_GNTR"/>
    <property type="match status" value="1"/>
</dbReference>
<sequence>MPVQSKKEIIAQDIIQKIRFAQYKPGDYLPSEHRLCELYGTSRETVRKALAQLTSLGLIQKIRGKGSLVLDVQNFTFPISGVVSFKDFDKQQGKSSDIEVLNLSERTSPSTFGGHNLNRRAPSYYVEHLRYIDNIPSVLNQEFLFKEAVPIITKADVINSLYSYLERTLGLNISYSTKEITVERVPERIAKILKLTDDHYAAVIRSMSYLDDTRLFQLTTSYQRPDKFKFIDFERRKNAARS</sequence>
<dbReference type="PANTHER" id="PTHR44846">
    <property type="entry name" value="MANNOSYL-D-GLYCERATE TRANSPORT/METABOLISM SYSTEM REPRESSOR MNGR-RELATED"/>
    <property type="match status" value="1"/>
</dbReference>
<name>A0A0R2AE26_9LACO</name>
<keyword evidence="7" id="KW-1185">Reference proteome</keyword>
<comment type="caution">
    <text evidence="6">The sequence shown here is derived from an EMBL/GenBank/DDBJ whole genome shotgun (WGS) entry which is preliminary data.</text>
</comment>
<evidence type="ECO:0000256" key="3">
    <source>
        <dbReference type="ARBA" id="ARBA00023163"/>
    </source>
</evidence>
<dbReference type="SUPFAM" id="SSF64288">
    <property type="entry name" value="Chorismate lyase-like"/>
    <property type="match status" value="1"/>
</dbReference>
<evidence type="ECO:0000256" key="2">
    <source>
        <dbReference type="ARBA" id="ARBA00023125"/>
    </source>
</evidence>